<name>A0A811S6D3_9POAL</name>
<dbReference type="InterPro" id="IPR030184">
    <property type="entry name" value="WAT1-related"/>
</dbReference>
<gene>
    <name evidence="8" type="ORF">NCGR_LOCUS62147</name>
</gene>
<dbReference type="Proteomes" id="UP000604825">
    <property type="component" value="Unassembled WGS sequence"/>
</dbReference>
<feature type="transmembrane region" description="Helical" evidence="6">
    <location>
        <begin position="214"/>
        <end position="233"/>
    </location>
</feature>
<feature type="transmembrane region" description="Helical" evidence="6">
    <location>
        <begin position="175"/>
        <end position="194"/>
    </location>
</feature>
<feature type="transmembrane region" description="Helical" evidence="6">
    <location>
        <begin position="56"/>
        <end position="76"/>
    </location>
</feature>
<feature type="transmembrane region" description="Helical" evidence="6">
    <location>
        <begin position="240"/>
        <end position="259"/>
    </location>
</feature>
<dbReference type="OrthoDB" id="1728340at2759"/>
<feature type="transmembrane region" description="Helical" evidence="6">
    <location>
        <begin position="27"/>
        <end position="50"/>
    </location>
</feature>
<keyword evidence="9" id="KW-1185">Reference proteome</keyword>
<reference evidence="8" key="1">
    <citation type="submission" date="2020-10" db="EMBL/GenBank/DDBJ databases">
        <authorList>
            <person name="Han B."/>
            <person name="Lu T."/>
            <person name="Zhao Q."/>
            <person name="Huang X."/>
            <person name="Zhao Y."/>
        </authorList>
    </citation>
    <scope>NUCLEOTIDE SEQUENCE</scope>
</reference>
<dbReference type="InterPro" id="IPR037185">
    <property type="entry name" value="EmrE-like"/>
</dbReference>
<proteinExistence type="inferred from homology"/>
<evidence type="ECO:0000256" key="5">
    <source>
        <dbReference type="ARBA" id="ARBA00023136"/>
    </source>
</evidence>
<accession>A0A811S6D3</accession>
<dbReference type="PANTHER" id="PTHR31218">
    <property type="entry name" value="WAT1-RELATED PROTEIN"/>
    <property type="match status" value="1"/>
</dbReference>
<dbReference type="AlphaFoldDB" id="A0A811S6D3"/>
<evidence type="ECO:0000313" key="8">
    <source>
        <dbReference type="EMBL" id="CAD6338049.1"/>
    </source>
</evidence>
<dbReference type="Pfam" id="PF00892">
    <property type="entry name" value="EamA"/>
    <property type="match status" value="2"/>
</dbReference>
<evidence type="ECO:0000313" key="9">
    <source>
        <dbReference type="Proteomes" id="UP000604825"/>
    </source>
</evidence>
<comment type="caution">
    <text evidence="8">The sequence shown here is derived from an EMBL/GenBank/DDBJ whole genome shotgun (WGS) entry which is preliminary data.</text>
</comment>
<organism evidence="8 9">
    <name type="scientific">Miscanthus lutarioriparius</name>
    <dbReference type="NCBI Taxonomy" id="422564"/>
    <lineage>
        <taxon>Eukaryota</taxon>
        <taxon>Viridiplantae</taxon>
        <taxon>Streptophyta</taxon>
        <taxon>Embryophyta</taxon>
        <taxon>Tracheophyta</taxon>
        <taxon>Spermatophyta</taxon>
        <taxon>Magnoliopsida</taxon>
        <taxon>Liliopsida</taxon>
        <taxon>Poales</taxon>
        <taxon>Poaceae</taxon>
        <taxon>PACMAD clade</taxon>
        <taxon>Panicoideae</taxon>
        <taxon>Andropogonodae</taxon>
        <taxon>Andropogoneae</taxon>
        <taxon>Saccharinae</taxon>
        <taxon>Miscanthus</taxon>
    </lineage>
</organism>
<feature type="domain" description="EamA" evidence="7">
    <location>
        <begin position="4"/>
        <end position="106"/>
    </location>
</feature>
<keyword evidence="4 6" id="KW-1133">Transmembrane helix</keyword>
<dbReference type="GO" id="GO:0016020">
    <property type="term" value="C:membrane"/>
    <property type="evidence" value="ECO:0007669"/>
    <property type="project" value="UniProtKB-SubCell"/>
</dbReference>
<evidence type="ECO:0000256" key="3">
    <source>
        <dbReference type="ARBA" id="ARBA00022692"/>
    </source>
</evidence>
<keyword evidence="3 6" id="KW-0812">Transmembrane</keyword>
<evidence type="ECO:0000259" key="7">
    <source>
        <dbReference type="Pfam" id="PF00892"/>
    </source>
</evidence>
<comment type="subcellular location">
    <subcellularLocation>
        <location evidence="1 6">Membrane</location>
        <topology evidence="1 6">Multi-pass membrane protein</topology>
    </subcellularLocation>
</comment>
<feature type="domain" description="EamA" evidence="7">
    <location>
        <begin position="145"/>
        <end position="283"/>
    </location>
</feature>
<evidence type="ECO:0000256" key="1">
    <source>
        <dbReference type="ARBA" id="ARBA00004141"/>
    </source>
</evidence>
<dbReference type="InterPro" id="IPR000620">
    <property type="entry name" value="EamA_dom"/>
</dbReference>
<dbReference type="GO" id="GO:0022857">
    <property type="term" value="F:transmembrane transporter activity"/>
    <property type="evidence" value="ECO:0007669"/>
    <property type="project" value="InterPro"/>
</dbReference>
<feature type="transmembrane region" description="Helical" evidence="6">
    <location>
        <begin position="265"/>
        <end position="283"/>
    </location>
</feature>
<evidence type="ECO:0000256" key="2">
    <source>
        <dbReference type="ARBA" id="ARBA00007635"/>
    </source>
</evidence>
<sequence length="314" mass="33970">MVMMRSCLGGGLPVAVMKSRPKLTLEIFAYIFVSAALGAALRQYMIFVALRYTTATFVTAFSNIAPVLTFLLAVATRSEALDLKSRTGMAKLLGTLVSLAGAMVLTLYKGVALTHAAAADSQNHHQHLRPHAAADDAASRAKWTLGTVAILGNCVCLSCWFLLHGRLAKKYPHVYSCNALMSLISFLQVAVVGLCTQRSISPWIITSKFNILTVLYAGIVGCGVSFVLVTWCIEKRGAVFVAAFIPVVQIIVSVIDFSILHEQLYLGSVLGSVLVIGGLYLLLWGKRQEALHCPPPPKVEEDAADKEQQQVQHN</sequence>
<keyword evidence="5 6" id="KW-0472">Membrane</keyword>
<dbReference type="SUPFAM" id="SSF103481">
    <property type="entry name" value="Multidrug resistance efflux transporter EmrE"/>
    <property type="match status" value="2"/>
</dbReference>
<feature type="transmembrane region" description="Helical" evidence="6">
    <location>
        <begin position="88"/>
        <end position="108"/>
    </location>
</feature>
<evidence type="ECO:0000256" key="4">
    <source>
        <dbReference type="ARBA" id="ARBA00022989"/>
    </source>
</evidence>
<feature type="transmembrane region" description="Helical" evidence="6">
    <location>
        <begin position="143"/>
        <end position="163"/>
    </location>
</feature>
<comment type="similarity">
    <text evidence="2 6">Belongs to the drug/metabolite transporter (DMT) superfamily. Plant drug/metabolite exporter (P-DME) (TC 2.A.7.4) family.</text>
</comment>
<dbReference type="EMBL" id="CAJGYO010000018">
    <property type="protein sequence ID" value="CAD6338049.1"/>
    <property type="molecule type" value="Genomic_DNA"/>
</dbReference>
<protein>
    <recommendedName>
        <fullName evidence="6">WAT1-related protein</fullName>
    </recommendedName>
</protein>
<evidence type="ECO:0000256" key="6">
    <source>
        <dbReference type="RuleBase" id="RU363077"/>
    </source>
</evidence>